<accession>A0A383TXP2</accession>
<proteinExistence type="inferred from homology"/>
<keyword evidence="4" id="KW-1185">Reference proteome</keyword>
<evidence type="ECO:0000313" key="3">
    <source>
        <dbReference type="EMBL" id="SZD72374.1"/>
    </source>
</evidence>
<name>A0A383TXP2_9FLAO</name>
<dbReference type="SUPFAM" id="SSF55961">
    <property type="entry name" value="Bet v1-like"/>
    <property type="match status" value="1"/>
</dbReference>
<dbReference type="Gene3D" id="3.30.530.20">
    <property type="match status" value="1"/>
</dbReference>
<dbReference type="AlphaFoldDB" id="A0A383TXP2"/>
<feature type="domain" description="Activator of Hsp90 ATPase homologue 1/2-like C-terminal" evidence="2">
    <location>
        <begin position="41"/>
        <end position="170"/>
    </location>
</feature>
<dbReference type="Pfam" id="PF08327">
    <property type="entry name" value="AHSA1"/>
    <property type="match status" value="1"/>
</dbReference>
<sequence>MMKKIIILLLLLLVAIAVVPFFLPKTIHQEAEHIYEQDLPTVYNAFANVQKFSEWFEWEAKENTKHQYSKPAEGASASYVWKDEKGEILGRVKITETKQNEFIFYDFEIPENPNHTGEVILQQLDDGRTKVIFTFDSAESQYPYQVYYYLIKNKIQKKIEENLIQLEKYLSENTSNTTQKLRDTPVEVSLENQKILGFVQETSFSEEEFNMAKEESLAMLYSYLKDSQRLSDEVIGNAYTYYIKYDASRDLKSMIFGYPVEQEIELVDGMQYYPVEGGKALTLKYNPRASNLEKTLTKLRNFANQEKLVLGNRFWEKELPNDEIQVYYVLESN</sequence>
<dbReference type="EMBL" id="UNSC01000003">
    <property type="protein sequence ID" value="SZD72374.1"/>
    <property type="molecule type" value="Genomic_DNA"/>
</dbReference>
<dbReference type="Gene3D" id="3.20.80.10">
    <property type="entry name" value="Regulatory factor, effector binding domain"/>
    <property type="match status" value="1"/>
</dbReference>
<evidence type="ECO:0000259" key="2">
    <source>
        <dbReference type="Pfam" id="PF08327"/>
    </source>
</evidence>
<dbReference type="InterPro" id="IPR023393">
    <property type="entry name" value="START-like_dom_sf"/>
</dbReference>
<organism evidence="3 4">
    <name type="scientific">Candidatus Ornithobacterium hominis</name>
    <dbReference type="NCBI Taxonomy" id="2497989"/>
    <lineage>
        <taxon>Bacteria</taxon>
        <taxon>Pseudomonadati</taxon>
        <taxon>Bacteroidota</taxon>
        <taxon>Flavobacteriia</taxon>
        <taxon>Flavobacteriales</taxon>
        <taxon>Weeksellaceae</taxon>
        <taxon>Ornithobacterium</taxon>
    </lineage>
</organism>
<comment type="similarity">
    <text evidence="1">Belongs to the AHA1 family.</text>
</comment>
<dbReference type="OrthoDB" id="1452329at2"/>
<gene>
    <name evidence="3" type="ORF">SAMEA104719789_00819</name>
</gene>
<protein>
    <recommendedName>
        <fullName evidence="2">Activator of Hsp90 ATPase homologue 1/2-like C-terminal domain-containing protein</fullName>
    </recommendedName>
</protein>
<evidence type="ECO:0000313" key="4">
    <source>
        <dbReference type="Proteomes" id="UP000262142"/>
    </source>
</evidence>
<dbReference type="Proteomes" id="UP000262142">
    <property type="component" value="Unassembled WGS sequence"/>
</dbReference>
<dbReference type="InterPro" id="IPR011256">
    <property type="entry name" value="Reg_factor_effector_dom_sf"/>
</dbReference>
<dbReference type="InterPro" id="IPR013538">
    <property type="entry name" value="ASHA1/2-like_C"/>
</dbReference>
<reference evidence="3 4" key="1">
    <citation type="submission" date="2018-09" db="EMBL/GenBank/DDBJ databases">
        <authorList>
            <consortium name="Pathogen Informatics"/>
        </authorList>
    </citation>
    <scope>NUCLEOTIDE SEQUENCE [LARGE SCALE GENOMIC DNA]</scope>
    <source>
        <strain evidence="3 4">OH-22767</strain>
    </source>
</reference>
<dbReference type="RefSeq" id="WP_119059203.1">
    <property type="nucleotide sequence ID" value="NZ_UNSC01000003.1"/>
</dbReference>
<evidence type="ECO:0000256" key="1">
    <source>
        <dbReference type="ARBA" id="ARBA00006817"/>
    </source>
</evidence>